<dbReference type="EMBL" id="UOEL01000027">
    <property type="protein sequence ID" value="VAW10611.1"/>
    <property type="molecule type" value="Genomic_DNA"/>
</dbReference>
<reference evidence="3" key="1">
    <citation type="submission" date="2018-06" db="EMBL/GenBank/DDBJ databases">
        <authorList>
            <person name="Zhirakovskaya E."/>
        </authorList>
    </citation>
    <scope>NUCLEOTIDE SEQUENCE</scope>
</reference>
<gene>
    <name evidence="3" type="ORF">MNBD_BACTEROID03-1519</name>
</gene>
<dbReference type="Gene3D" id="3.40.50.720">
    <property type="entry name" value="NAD(P)-binding Rossmann-like Domain"/>
    <property type="match status" value="1"/>
</dbReference>
<accession>A0A3B0SW35</accession>
<sequence>MTHEFKKIATIYKSASAAGIRAVLATVVALDGSSYRKPGVCMLILENGEMTGAVSGGCVEKEILRQASSVFKTGISKVMTYDGRYRSGCEGILYVLIEPFQPNDLFFSVFFKTLEDRTSFKISSYFKKEDSEDVGFGSTVQFQNDTLQLNLKHSVNTDFKVLDRKMKPCFKLIIIGAEHDAVLLCSFAFLMGWEVTVVVNPSEEKNSTDFKGANKFLPILPEELDTNHIDDQTAIILMNHSYAKDLLCLMALKDSLPAYLGMLGPSKRREKLLNEFLEYCPEVSDTFFDAIHGPAGLNIGAETPQEIAIAIISEILAVTRKQKSIPLRDKQAGIHN</sequence>
<evidence type="ECO:0000259" key="1">
    <source>
        <dbReference type="Pfam" id="PF02625"/>
    </source>
</evidence>
<dbReference type="AlphaFoldDB" id="A0A3B0SW35"/>
<proteinExistence type="predicted"/>
<feature type="domain" description="XdhC Rossmann" evidence="2">
    <location>
        <begin position="172"/>
        <end position="315"/>
    </location>
</feature>
<dbReference type="PANTHER" id="PTHR30388">
    <property type="entry name" value="ALDEHYDE OXIDOREDUCTASE MOLYBDENUM COFACTOR ASSEMBLY PROTEIN"/>
    <property type="match status" value="1"/>
</dbReference>
<dbReference type="Pfam" id="PF13478">
    <property type="entry name" value="XdhC_C"/>
    <property type="match status" value="1"/>
</dbReference>
<protein>
    <submittedName>
        <fullName evidence="3">Xanthine and CO dehydrogenases maturation factor, XdhC/CoxF family</fullName>
    </submittedName>
</protein>
<feature type="domain" description="XdhC- CoxI" evidence="1">
    <location>
        <begin position="17"/>
        <end position="82"/>
    </location>
</feature>
<evidence type="ECO:0000313" key="3">
    <source>
        <dbReference type="EMBL" id="VAW10611.1"/>
    </source>
</evidence>
<evidence type="ECO:0000259" key="2">
    <source>
        <dbReference type="Pfam" id="PF13478"/>
    </source>
</evidence>
<name>A0A3B0SW35_9ZZZZ</name>
<organism evidence="3">
    <name type="scientific">hydrothermal vent metagenome</name>
    <dbReference type="NCBI Taxonomy" id="652676"/>
    <lineage>
        <taxon>unclassified sequences</taxon>
        <taxon>metagenomes</taxon>
        <taxon>ecological metagenomes</taxon>
    </lineage>
</organism>
<dbReference type="InterPro" id="IPR027051">
    <property type="entry name" value="XdhC_Rossmann_dom"/>
</dbReference>
<dbReference type="Pfam" id="PF02625">
    <property type="entry name" value="XdhC_CoxI"/>
    <property type="match status" value="1"/>
</dbReference>
<dbReference type="PANTHER" id="PTHR30388:SF4">
    <property type="entry name" value="MOLYBDENUM COFACTOR INSERTION CHAPERONE PAOD"/>
    <property type="match status" value="1"/>
</dbReference>
<dbReference type="InterPro" id="IPR003777">
    <property type="entry name" value="XdhC_CoxI"/>
</dbReference>
<dbReference type="InterPro" id="IPR052698">
    <property type="entry name" value="MoCofactor_Util/Proc"/>
</dbReference>